<feature type="transmembrane region" description="Helical" evidence="2">
    <location>
        <begin position="436"/>
        <end position="459"/>
    </location>
</feature>
<feature type="transmembrane region" description="Helical" evidence="2">
    <location>
        <begin position="80"/>
        <end position="99"/>
    </location>
</feature>
<feature type="transmembrane region" description="Helical" evidence="2">
    <location>
        <begin position="359"/>
        <end position="380"/>
    </location>
</feature>
<feature type="transmembrane region" description="Helical" evidence="2">
    <location>
        <begin position="401"/>
        <end position="424"/>
    </location>
</feature>
<feature type="transmembrane region" description="Helical" evidence="2">
    <location>
        <begin position="522"/>
        <end position="540"/>
    </location>
</feature>
<dbReference type="PROSITE" id="PS50850">
    <property type="entry name" value="MFS"/>
    <property type="match status" value="2"/>
</dbReference>
<evidence type="ECO:0000259" key="3">
    <source>
        <dbReference type="PROSITE" id="PS50850"/>
    </source>
</evidence>
<feature type="non-terminal residue" evidence="4">
    <location>
        <position position="1"/>
    </location>
</feature>
<feature type="transmembrane region" description="Helical" evidence="2">
    <location>
        <begin position="958"/>
        <end position="978"/>
    </location>
</feature>
<dbReference type="PANTHER" id="PTHR11360:SF237">
    <property type="entry name" value="MONOCARBOXYLATE TRANSPORTER 12-B-LIKE PROTEIN"/>
    <property type="match status" value="1"/>
</dbReference>
<evidence type="ECO:0000256" key="2">
    <source>
        <dbReference type="SAM" id="Phobius"/>
    </source>
</evidence>
<feature type="transmembrane region" description="Helical" evidence="2">
    <location>
        <begin position="642"/>
        <end position="659"/>
    </location>
</feature>
<evidence type="ECO:0000313" key="4">
    <source>
        <dbReference type="EMBL" id="KAG5336533.1"/>
    </source>
</evidence>
<feature type="transmembrane region" description="Helical" evidence="2">
    <location>
        <begin position="552"/>
        <end position="569"/>
    </location>
</feature>
<evidence type="ECO:0000313" key="5">
    <source>
        <dbReference type="Proteomes" id="UP000669903"/>
    </source>
</evidence>
<comment type="caution">
    <text evidence="4">The sequence shown here is derived from an EMBL/GenBank/DDBJ whole genome shotgun (WGS) entry which is preliminary data.</text>
</comment>
<comment type="subcellular location">
    <subcellularLocation>
        <location evidence="1">Membrane</location>
        <topology evidence="1">Multi-pass membrane protein</topology>
    </subcellularLocation>
</comment>
<feature type="transmembrane region" description="Helical" evidence="2">
    <location>
        <begin position="43"/>
        <end position="68"/>
    </location>
</feature>
<feature type="non-terminal residue" evidence="4">
    <location>
        <position position="1083"/>
    </location>
</feature>
<feature type="transmembrane region" description="Helical" evidence="2">
    <location>
        <begin position="575"/>
        <end position="599"/>
    </location>
</feature>
<sequence length="1083" mass="119039">MASDITDQGWAWVIVVGVTIINLAVLPVQQCFGLIFAERFASLGITATQTSLILHLNGTITCSLGLISGPMMKRFAFRQVAYFGSLTVVLGICAAAFAVSLPTLIITYCVIIGIGQGILFPATTLALNTYFRKKRNVAMGFSVTLTGLGPILMPLLIDVLLENFATTGTLLILAGIASHSLIGASLLKPFRKQTEQSVLMDKITNILKEENSCVDETNVENNAIQCRLLNKRNAEEEKQPNYCPENSETEVKKNKQTSFLKKIVTNMDLDLLRDNRYIAIVLGMSVSLVAETNFNATIPFVLAELANLDRTSIATIMSIQAAADITGRLCVPLLAQKTGWTCRNLYILSLLGSTFGRTILSTWGNTYVIVIGVALIIGLAKGTKAVFQALIIPDYVPLERLPAASGIQMVCNGILSISMGPIIGLIHDSTNSYVGALYFTSFLSLSCVFLWLIGGLWTFRRNKLNEQNPKIFTKILPPNGGYGWIIVIAGALNALSTIPIVQSFGLIFKESFAKLNLTATDTSVIINVNLAFGMILGLINGPLLKIYGYRKVAMVGSILYAIGVTLTAFANTFTLIMICYGMLTSIGMGMSLSGFSLAINTYFTTKRGRAIGMGMTIMGLGPIIMPQILSFLLSFYGVQGTVLILGAYSFHSMIGAILLQPVKWHMINVPILETVIENPKILTDNNDNNDKKILTDNNDKKDITPNHYEEDETSIYSSMLNNNQRKRKTTISSINHDLEVGNIYGFDTPLPRQISTDGTLSYDSSYDIEMSVINKTSRTNLYDNRRDSKYLWNSSKSIDSIHLGSSIKIFDEPILLTKKLTFVDNNVDNNVTKNNDINQNVEDKDSLLEKQTNKYSNKKNSDDYGKNSSFVHRILRRVADLYDFDLLRDPIYVNIMLGMSIAVFAEINFSMLTPFILADMGLTTAKIANIMSILAIADLISRGAAPYLGEWLRLSARMMYMLSLFLLIISRYSLLFAYNSASMVAVAIGLGAAKGIRSVYMALVIPSYVPIQKLPNASGIQMLTNGMILISAGPMLGIIRDNTGSYTICIILLNCVTSITLFMWTAELLIRRKSNWQKLSGTS</sequence>
<keyword evidence="2" id="KW-0812">Transmembrane</keyword>
<dbReference type="Pfam" id="PF07690">
    <property type="entry name" value="MFS_1"/>
    <property type="match status" value="3"/>
</dbReference>
<dbReference type="Gene3D" id="1.20.1250.20">
    <property type="entry name" value="MFS general substrate transporter like domains"/>
    <property type="match status" value="4"/>
</dbReference>
<evidence type="ECO:0000256" key="1">
    <source>
        <dbReference type="ARBA" id="ARBA00004141"/>
    </source>
</evidence>
<keyword evidence="5" id="KW-1185">Reference proteome</keyword>
<keyword evidence="2" id="KW-1133">Transmembrane helix</keyword>
<feature type="domain" description="Major facilitator superfamily (MFS) profile" evidence="3">
    <location>
        <begin position="1"/>
        <end position="192"/>
    </location>
</feature>
<dbReference type="InterPro" id="IPR050327">
    <property type="entry name" value="Proton-linked_MCT"/>
</dbReference>
<feature type="transmembrane region" description="Helical" evidence="2">
    <location>
        <begin position="891"/>
        <end position="909"/>
    </location>
</feature>
<dbReference type="InterPro" id="IPR011701">
    <property type="entry name" value="MFS"/>
</dbReference>
<organism evidence="4 5">
    <name type="scientific">Acromyrmex charruanus</name>
    <dbReference type="NCBI Taxonomy" id="2715315"/>
    <lineage>
        <taxon>Eukaryota</taxon>
        <taxon>Metazoa</taxon>
        <taxon>Ecdysozoa</taxon>
        <taxon>Arthropoda</taxon>
        <taxon>Hexapoda</taxon>
        <taxon>Insecta</taxon>
        <taxon>Pterygota</taxon>
        <taxon>Neoptera</taxon>
        <taxon>Endopterygota</taxon>
        <taxon>Hymenoptera</taxon>
        <taxon>Apocrita</taxon>
        <taxon>Aculeata</taxon>
        <taxon>Formicoidea</taxon>
        <taxon>Formicidae</taxon>
        <taxon>Myrmicinae</taxon>
        <taxon>Acromyrmex</taxon>
    </lineage>
</organism>
<feature type="transmembrane region" description="Helical" evidence="2">
    <location>
        <begin position="169"/>
        <end position="187"/>
    </location>
</feature>
<keyword evidence="2" id="KW-0472">Membrane</keyword>
<proteinExistence type="predicted"/>
<feature type="transmembrane region" description="Helical" evidence="2">
    <location>
        <begin position="137"/>
        <end position="157"/>
    </location>
</feature>
<dbReference type="InterPro" id="IPR036259">
    <property type="entry name" value="MFS_trans_sf"/>
</dbReference>
<feature type="transmembrane region" description="Helical" evidence="2">
    <location>
        <begin position="1045"/>
        <end position="1070"/>
    </location>
</feature>
<feature type="transmembrane region" description="Helical" evidence="2">
    <location>
        <begin position="277"/>
        <end position="302"/>
    </location>
</feature>
<feature type="transmembrane region" description="Helical" evidence="2">
    <location>
        <begin position="12"/>
        <end position="37"/>
    </location>
</feature>
<dbReference type="AlphaFoldDB" id="A0A836FJR8"/>
<dbReference type="CDD" id="cd17352">
    <property type="entry name" value="MFS_MCT_SLC16"/>
    <property type="match status" value="1"/>
</dbReference>
<dbReference type="PANTHER" id="PTHR11360">
    <property type="entry name" value="MONOCARBOXYLATE TRANSPORTER"/>
    <property type="match status" value="1"/>
</dbReference>
<dbReference type="SUPFAM" id="SSF103473">
    <property type="entry name" value="MFS general substrate transporter"/>
    <property type="match status" value="2"/>
</dbReference>
<feature type="transmembrane region" description="Helical" evidence="2">
    <location>
        <begin position="480"/>
        <end position="502"/>
    </location>
</feature>
<accession>A0A836FJR8</accession>
<feature type="transmembrane region" description="Helical" evidence="2">
    <location>
        <begin position="611"/>
        <end position="636"/>
    </location>
</feature>
<feature type="transmembrane region" description="Helical" evidence="2">
    <location>
        <begin position="105"/>
        <end position="125"/>
    </location>
</feature>
<dbReference type="GO" id="GO:0008028">
    <property type="term" value="F:monocarboxylic acid transmembrane transporter activity"/>
    <property type="evidence" value="ECO:0007669"/>
    <property type="project" value="TreeGrafter"/>
</dbReference>
<dbReference type="Proteomes" id="UP000669903">
    <property type="component" value="Unassembled WGS sequence"/>
</dbReference>
<feature type="transmembrane region" description="Helical" evidence="2">
    <location>
        <begin position="1020"/>
        <end position="1039"/>
    </location>
</feature>
<reference evidence="4" key="1">
    <citation type="submission" date="2020-03" db="EMBL/GenBank/DDBJ databases">
        <title>Relaxed selection underlies rapid genomic changes in the transitions from sociality to social parasitism in ants.</title>
        <authorList>
            <person name="Bi X."/>
        </authorList>
    </citation>
    <scope>NUCLEOTIDE SEQUENCE</scope>
    <source>
        <strain evidence="4">BGI-DK2014a</strain>
        <tissue evidence="4">Whole body</tissue>
    </source>
</reference>
<name>A0A836FJR8_9HYME</name>
<dbReference type="EMBL" id="JAANIC010004024">
    <property type="protein sequence ID" value="KAG5336533.1"/>
    <property type="molecule type" value="Genomic_DNA"/>
</dbReference>
<dbReference type="GO" id="GO:0016020">
    <property type="term" value="C:membrane"/>
    <property type="evidence" value="ECO:0007669"/>
    <property type="project" value="UniProtKB-SubCell"/>
</dbReference>
<feature type="transmembrane region" description="Helical" evidence="2">
    <location>
        <begin position="984"/>
        <end position="1008"/>
    </location>
</feature>
<gene>
    <name evidence="4" type="primary">Slc16a14_0</name>
    <name evidence="4" type="ORF">G6Z76_0002418</name>
</gene>
<dbReference type="InterPro" id="IPR020846">
    <property type="entry name" value="MFS_dom"/>
</dbReference>
<feature type="domain" description="Major facilitator superfamily (MFS) profile" evidence="3">
    <location>
        <begin position="271"/>
        <end position="664"/>
    </location>
</feature>
<protein>
    <submittedName>
        <fullName evidence="4">MOT14 protein</fullName>
    </submittedName>
</protein>